<gene>
    <name evidence="2" type="ORF">BN13_680033</name>
</gene>
<evidence type="ECO:0000256" key="1">
    <source>
        <dbReference type="SAM" id="Phobius"/>
    </source>
</evidence>
<accession>A0A077MAF5</accession>
<proteinExistence type="predicted"/>
<sequence length="110" mass="12382">MVRQHMVYFRSGIRHLFQRVDSACSRNFHDVPMTRTRRLALATAVTVLALVALFGPGLVANQSQIASGTCSQKYPDETRFSVGWRPLPVPGWYCTVGSTGDSLRLGWWLR</sequence>
<protein>
    <submittedName>
        <fullName evidence="2">Uncharacterized protein</fullName>
    </submittedName>
</protein>
<feature type="transmembrane region" description="Helical" evidence="1">
    <location>
        <begin position="39"/>
        <end position="59"/>
    </location>
</feature>
<evidence type="ECO:0000313" key="2">
    <source>
        <dbReference type="EMBL" id="CCI54351.1"/>
    </source>
</evidence>
<dbReference type="AlphaFoldDB" id="A0A077MAF5"/>
<dbReference type="STRING" id="1193518.BN13_680033"/>
<reference evidence="2 3" key="1">
    <citation type="journal article" date="2013" name="ISME J.">
        <title>A metabolic model for members of the genus Tetrasphaera involved in enhanced biological phosphorus removal.</title>
        <authorList>
            <person name="Kristiansen R."/>
            <person name="Nguyen H.T.T."/>
            <person name="Saunders A.M."/>
            <person name="Nielsen J.L."/>
            <person name="Wimmer R."/>
            <person name="Le V.Q."/>
            <person name="McIlroy S.J."/>
            <person name="Petrovski S."/>
            <person name="Seviour R.J."/>
            <person name="Calteau A."/>
            <person name="Nielsen K.L."/>
            <person name="Nielsen P.H."/>
        </authorList>
    </citation>
    <scope>NUCLEOTIDE SEQUENCE [LARGE SCALE GENOMIC DNA]</scope>
    <source>
        <strain evidence="2 3">Ben 74</strain>
    </source>
</reference>
<comment type="caution">
    <text evidence="2">The sequence shown here is derived from an EMBL/GenBank/DDBJ whole genome shotgun (WGS) entry which is preliminary data.</text>
</comment>
<name>A0A077MAF5_9MICO</name>
<keyword evidence="1" id="KW-0812">Transmembrane</keyword>
<keyword evidence="1" id="KW-0472">Membrane</keyword>
<organism evidence="2 3">
    <name type="scientific">Nostocoides jenkinsii Ben 74</name>
    <dbReference type="NCBI Taxonomy" id="1193518"/>
    <lineage>
        <taxon>Bacteria</taxon>
        <taxon>Bacillati</taxon>
        <taxon>Actinomycetota</taxon>
        <taxon>Actinomycetes</taxon>
        <taxon>Micrococcales</taxon>
        <taxon>Intrasporangiaceae</taxon>
        <taxon>Nostocoides</taxon>
    </lineage>
</organism>
<keyword evidence="1" id="KW-1133">Transmembrane helix</keyword>
<dbReference type="EMBL" id="CAJC01000181">
    <property type="protein sequence ID" value="CCI54351.1"/>
    <property type="molecule type" value="Genomic_DNA"/>
</dbReference>
<evidence type="ECO:0000313" key="3">
    <source>
        <dbReference type="Proteomes" id="UP000035720"/>
    </source>
</evidence>
<keyword evidence="3" id="KW-1185">Reference proteome</keyword>
<dbReference type="Proteomes" id="UP000035720">
    <property type="component" value="Unassembled WGS sequence"/>
</dbReference>